<dbReference type="CDD" id="cd01493">
    <property type="entry name" value="APPBP1_RUB"/>
    <property type="match status" value="1"/>
</dbReference>
<dbReference type="PANTHER" id="PTHR10953">
    <property type="entry name" value="UBIQUITIN-ACTIVATING ENZYME E1"/>
    <property type="match status" value="1"/>
</dbReference>
<reference evidence="7 8" key="1">
    <citation type="submission" date="2023-03" db="EMBL/GenBank/DDBJ databases">
        <title>Genome insight into feeding habits of ladybird beetles.</title>
        <authorList>
            <person name="Li H.-S."/>
            <person name="Huang Y.-H."/>
            <person name="Pang H."/>
        </authorList>
    </citation>
    <scope>NUCLEOTIDE SEQUENCE [LARGE SCALE GENOMIC DNA]</scope>
    <source>
        <strain evidence="7">SYSU_2023b</strain>
        <tissue evidence="7">Whole body</tissue>
    </source>
</reference>
<evidence type="ECO:0000256" key="1">
    <source>
        <dbReference type="ARBA" id="ARBA00005032"/>
    </source>
</evidence>
<protein>
    <recommendedName>
        <fullName evidence="3 5">NEDD8-activating enzyme E1 regulatory subunit</fullName>
    </recommendedName>
</protein>
<dbReference type="InterPro" id="IPR030667">
    <property type="entry name" value="APP-BP1"/>
</dbReference>
<evidence type="ECO:0000313" key="8">
    <source>
        <dbReference type="Proteomes" id="UP001431783"/>
    </source>
</evidence>
<evidence type="ECO:0000259" key="6">
    <source>
        <dbReference type="Pfam" id="PF00899"/>
    </source>
</evidence>
<dbReference type="Proteomes" id="UP001431783">
    <property type="component" value="Unassembled WGS sequence"/>
</dbReference>
<name>A0AAW1V1F6_9CUCU</name>
<dbReference type="InterPro" id="IPR000594">
    <property type="entry name" value="ThiF_NAD_FAD-bd"/>
</dbReference>
<sequence length="534" mass="60391">MASPPPKSPEQTEKSKKYDRQLRLWGDHGQVLLENAKVCLINATTLGAEILKSLILPGIGAFTIVDGETVTEEDTGSNFFLDYDSVGMPRARVATQSLLELNADVHGDYIDETPEHILSHTQNFFNKFNIVIGTSLPEKVLIPLSKHLWEANVPLIVCRSIGFLGYIRLQVKEHTVIEAHPDNENPDLRLINPWPELKVHLEKTDISKLDNKERSHVPALTILYYFIKKFQEHNNGALPRSRSDKDEIRKMIQESAVCDENGVQILEDNFQEAIHLVNIGINPQIIPTQLKKILEDDCCTHLTQDSSPFWIMCAGLRELVQAEESLPVRGTLPDMASDSGSYIALQQIYQKKALSQSEFVYRRVCQIVTDLGIQQDIISEQEVKLFCKHCSELYVMRGSCIADEYEKNSPDLSVYLEDPDSLMFSYVVLRGLERFLGEYNVYPGHLDDQVEPDVLKLKIITGKLLSEWRCTQILRDERVHEVCRYGGAELHSVSAVLGGIAAHEAIKLLTHQYKPLNNTFIYDAITSSSATYTL</sequence>
<comment type="pathway">
    <text evidence="1 5">Protein modification; protein neddylation.</text>
</comment>
<dbReference type="Pfam" id="PF00899">
    <property type="entry name" value="ThiF"/>
    <property type="match status" value="1"/>
</dbReference>
<dbReference type="InterPro" id="IPR035985">
    <property type="entry name" value="Ubiquitin-activating_enz"/>
</dbReference>
<dbReference type="FunFam" id="3.40.50.720:FF:000475">
    <property type="entry name" value="NEDD8-activating enzyme E1 regulatory subunit"/>
    <property type="match status" value="1"/>
</dbReference>
<keyword evidence="4 5" id="KW-0833">Ubl conjugation pathway</keyword>
<feature type="domain" description="THIF-type NAD/FAD binding fold" evidence="6">
    <location>
        <begin position="18"/>
        <end position="528"/>
    </location>
</feature>
<accession>A0AAW1V1F6</accession>
<dbReference type="EMBL" id="JARQZJ010000097">
    <property type="protein sequence ID" value="KAK9885901.1"/>
    <property type="molecule type" value="Genomic_DNA"/>
</dbReference>
<evidence type="ECO:0000256" key="5">
    <source>
        <dbReference type="PIRNR" id="PIRNR039099"/>
    </source>
</evidence>
<dbReference type="Gene3D" id="3.40.50.720">
    <property type="entry name" value="NAD(P)-binding Rossmann-like Domain"/>
    <property type="match status" value="2"/>
</dbReference>
<dbReference type="InterPro" id="IPR045886">
    <property type="entry name" value="ThiF/MoeB/HesA"/>
</dbReference>
<evidence type="ECO:0000256" key="3">
    <source>
        <dbReference type="ARBA" id="ARBA00015407"/>
    </source>
</evidence>
<evidence type="ECO:0000256" key="2">
    <source>
        <dbReference type="ARBA" id="ARBA00006868"/>
    </source>
</evidence>
<comment type="caution">
    <text evidence="7">The sequence shown here is derived from an EMBL/GenBank/DDBJ whole genome shotgun (WGS) entry which is preliminary data.</text>
</comment>
<dbReference type="PANTHER" id="PTHR10953:SF29">
    <property type="entry name" value="NEDD8-ACTIVATING ENZYME E1 REGULATORY SUBUNIT"/>
    <property type="match status" value="1"/>
</dbReference>
<keyword evidence="8" id="KW-1185">Reference proteome</keyword>
<organism evidence="7 8">
    <name type="scientific">Henosepilachna vigintioctopunctata</name>
    <dbReference type="NCBI Taxonomy" id="420089"/>
    <lineage>
        <taxon>Eukaryota</taxon>
        <taxon>Metazoa</taxon>
        <taxon>Ecdysozoa</taxon>
        <taxon>Arthropoda</taxon>
        <taxon>Hexapoda</taxon>
        <taxon>Insecta</taxon>
        <taxon>Pterygota</taxon>
        <taxon>Neoptera</taxon>
        <taxon>Endopterygota</taxon>
        <taxon>Coleoptera</taxon>
        <taxon>Polyphaga</taxon>
        <taxon>Cucujiformia</taxon>
        <taxon>Coccinelloidea</taxon>
        <taxon>Coccinellidae</taxon>
        <taxon>Epilachninae</taxon>
        <taxon>Epilachnini</taxon>
        <taxon>Henosepilachna</taxon>
    </lineage>
</organism>
<dbReference type="SUPFAM" id="SSF69572">
    <property type="entry name" value="Activating enzymes of the ubiquitin-like proteins"/>
    <property type="match status" value="1"/>
</dbReference>
<dbReference type="GO" id="GO:0045116">
    <property type="term" value="P:protein neddylation"/>
    <property type="evidence" value="ECO:0007669"/>
    <property type="project" value="UniProtKB-UniRule"/>
</dbReference>
<dbReference type="AlphaFoldDB" id="A0AAW1V1F6"/>
<proteinExistence type="inferred from homology"/>
<evidence type="ECO:0000313" key="7">
    <source>
        <dbReference type="EMBL" id="KAK9885901.1"/>
    </source>
</evidence>
<dbReference type="GO" id="GO:0005737">
    <property type="term" value="C:cytoplasm"/>
    <property type="evidence" value="ECO:0007669"/>
    <property type="project" value="TreeGrafter"/>
</dbReference>
<dbReference type="PIRSF" id="PIRSF039099">
    <property type="entry name" value="APP-BP1"/>
    <property type="match status" value="1"/>
</dbReference>
<gene>
    <name evidence="7" type="ORF">WA026_013775</name>
</gene>
<comment type="similarity">
    <text evidence="2 5">Belongs to the ubiquitin-activating E1 family. ULA1 subfamily.</text>
</comment>
<evidence type="ECO:0000256" key="4">
    <source>
        <dbReference type="ARBA" id="ARBA00022786"/>
    </source>
</evidence>
<dbReference type="GO" id="GO:0019781">
    <property type="term" value="F:NEDD8 activating enzyme activity"/>
    <property type="evidence" value="ECO:0007669"/>
    <property type="project" value="UniProtKB-UniRule"/>
</dbReference>